<reference evidence="1 2" key="1">
    <citation type="submission" date="2018-12" db="EMBL/GenBank/DDBJ databases">
        <title>Dyella dinghuensis sp. nov. DHOA06 and Dyella choica sp. nov. 4M-K27, isolated from forest soil.</title>
        <authorList>
            <person name="Qiu L.-H."/>
            <person name="Gao Z.-H."/>
        </authorList>
    </citation>
    <scope>NUCLEOTIDE SEQUENCE [LARGE SCALE GENOMIC DNA]</scope>
    <source>
        <strain evidence="1 2">4M-K27</strain>
    </source>
</reference>
<gene>
    <name evidence="1" type="ORF">EKH80_09895</name>
</gene>
<dbReference type="OrthoDB" id="9794842at2"/>
<dbReference type="AlphaFoldDB" id="A0A3S0PIT1"/>
<proteinExistence type="predicted"/>
<dbReference type="EMBL" id="RYYV01000006">
    <property type="protein sequence ID" value="RUL76021.1"/>
    <property type="molecule type" value="Genomic_DNA"/>
</dbReference>
<dbReference type="InterPro" id="IPR036365">
    <property type="entry name" value="PGBD-like_sf"/>
</dbReference>
<name>A0A3S0PIT1_9GAMM</name>
<dbReference type="SUPFAM" id="SSF47090">
    <property type="entry name" value="PGBD-like"/>
    <property type="match status" value="1"/>
</dbReference>
<keyword evidence="2" id="KW-1185">Reference proteome</keyword>
<sequence length="51" mass="5820">MPGPSDADAFKLLVRAFQMHFRSSDYSGSMDLEAVAILYALNDRYHRTPRT</sequence>
<dbReference type="Gene3D" id="1.10.101.10">
    <property type="entry name" value="PGBD-like superfamily/PGBD"/>
    <property type="match status" value="1"/>
</dbReference>
<evidence type="ECO:0000313" key="2">
    <source>
        <dbReference type="Proteomes" id="UP000274358"/>
    </source>
</evidence>
<dbReference type="Proteomes" id="UP000274358">
    <property type="component" value="Unassembled WGS sequence"/>
</dbReference>
<dbReference type="RefSeq" id="WP_126684585.1">
    <property type="nucleotide sequence ID" value="NZ_RYYV01000006.1"/>
</dbReference>
<protein>
    <submittedName>
        <fullName evidence="1">N-acetylmuramoyl-L-alanine amidase</fullName>
    </submittedName>
</protein>
<accession>A0A3S0PIT1</accession>
<dbReference type="InterPro" id="IPR036366">
    <property type="entry name" value="PGBDSf"/>
</dbReference>
<organism evidence="1 2">
    <name type="scientific">Dyella choica</name>
    <dbReference type="NCBI Taxonomy" id="1927959"/>
    <lineage>
        <taxon>Bacteria</taxon>
        <taxon>Pseudomonadati</taxon>
        <taxon>Pseudomonadota</taxon>
        <taxon>Gammaproteobacteria</taxon>
        <taxon>Lysobacterales</taxon>
        <taxon>Rhodanobacteraceae</taxon>
        <taxon>Dyella</taxon>
    </lineage>
</organism>
<evidence type="ECO:0000313" key="1">
    <source>
        <dbReference type="EMBL" id="RUL76021.1"/>
    </source>
</evidence>
<comment type="caution">
    <text evidence="1">The sequence shown here is derived from an EMBL/GenBank/DDBJ whole genome shotgun (WGS) entry which is preliminary data.</text>
</comment>